<sequence>MTMNKKDITHIFFDLDHTLWDFDKNSALAFETIFKKFEVNIALEQFLSVYEPINLGYWKLYREEKVTKTALRRGRLNDTFSKLNLSYSVTMIDALAEDYINALPLHNHLITGAEDILLYLSQKYTLHIITNGFKEVQGLKLKASGIEHYFETMTNSDEVGVKKPNRLIFDTALQSAGAQCENSIMIGDNYEADVLGAEDIGLRAICYNYHNETIPEHIVQVAHLKEIKELL</sequence>
<dbReference type="SFLD" id="SFLDS00003">
    <property type="entry name" value="Haloacid_Dehalogenase"/>
    <property type="match status" value="1"/>
</dbReference>
<dbReference type="AlphaFoldDB" id="A0A5S5C220"/>
<dbReference type="InterPro" id="IPR041492">
    <property type="entry name" value="HAD_2"/>
</dbReference>
<dbReference type="InterPro" id="IPR011951">
    <property type="entry name" value="HAD-SF_hydro_IA_YjjG/PynA"/>
</dbReference>
<dbReference type="SFLD" id="SFLDG01129">
    <property type="entry name" value="C1.5:_HAD__Beta-PGM__Phosphata"/>
    <property type="match status" value="1"/>
</dbReference>
<proteinExistence type="predicted"/>
<dbReference type="Gene3D" id="1.10.150.240">
    <property type="entry name" value="Putative phosphatase, domain 2"/>
    <property type="match status" value="1"/>
</dbReference>
<dbReference type="Pfam" id="PF13419">
    <property type="entry name" value="HAD_2"/>
    <property type="match status" value="1"/>
</dbReference>
<keyword evidence="2" id="KW-1185">Reference proteome</keyword>
<dbReference type="PANTHER" id="PTHR47478:SF1">
    <property type="entry name" value="PYRIMIDINE 5'-NUCLEOTIDASE YJJG"/>
    <property type="match status" value="1"/>
</dbReference>
<comment type="caution">
    <text evidence="1">The sequence shown here is derived from an EMBL/GenBank/DDBJ whole genome shotgun (WGS) entry which is preliminary data.</text>
</comment>
<dbReference type="NCBIfam" id="TIGR02254">
    <property type="entry name" value="YjjG_YfnB"/>
    <property type="match status" value="1"/>
</dbReference>
<reference evidence="1 2" key="1">
    <citation type="submission" date="2019-07" db="EMBL/GenBank/DDBJ databases">
        <title>Genomic Encyclopedia of Archaeal and Bacterial Type Strains, Phase II (KMG-II): from individual species to whole genera.</title>
        <authorList>
            <person name="Goeker M."/>
        </authorList>
    </citation>
    <scope>NUCLEOTIDE SEQUENCE [LARGE SCALE GENOMIC DNA]</scope>
    <source>
        <strain evidence="1 2">DSM 17527</strain>
    </source>
</reference>
<dbReference type="InterPro" id="IPR036412">
    <property type="entry name" value="HAD-like_sf"/>
</dbReference>
<dbReference type="EMBL" id="VNHU01000005">
    <property type="protein sequence ID" value="TYP73471.1"/>
    <property type="molecule type" value="Genomic_DNA"/>
</dbReference>
<dbReference type="SUPFAM" id="SSF56784">
    <property type="entry name" value="HAD-like"/>
    <property type="match status" value="1"/>
</dbReference>
<protein>
    <submittedName>
        <fullName evidence="1">Putative hydrolase of the HAD superfamily</fullName>
    </submittedName>
</protein>
<dbReference type="InterPro" id="IPR023198">
    <property type="entry name" value="PGP-like_dom2"/>
</dbReference>
<evidence type="ECO:0000313" key="2">
    <source>
        <dbReference type="Proteomes" id="UP000324376"/>
    </source>
</evidence>
<dbReference type="InterPro" id="IPR052550">
    <property type="entry name" value="Pyrimidine_5'-ntase_YjjG"/>
</dbReference>
<keyword evidence="1" id="KW-0378">Hydrolase</keyword>
<name>A0A5S5C220_9FLAO</name>
<dbReference type="NCBIfam" id="TIGR01549">
    <property type="entry name" value="HAD-SF-IA-v1"/>
    <property type="match status" value="1"/>
</dbReference>
<organism evidence="1 2">
    <name type="scientific">Aquimarina intermedia</name>
    <dbReference type="NCBI Taxonomy" id="350814"/>
    <lineage>
        <taxon>Bacteria</taxon>
        <taxon>Pseudomonadati</taxon>
        <taxon>Bacteroidota</taxon>
        <taxon>Flavobacteriia</taxon>
        <taxon>Flavobacteriales</taxon>
        <taxon>Flavobacteriaceae</taxon>
        <taxon>Aquimarina</taxon>
    </lineage>
</organism>
<dbReference type="InterPro" id="IPR023214">
    <property type="entry name" value="HAD_sf"/>
</dbReference>
<dbReference type="InterPro" id="IPR006439">
    <property type="entry name" value="HAD-SF_hydro_IA"/>
</dbReference>
<dbReference type="Proteomes" id="UP000324376">
    <property type="component" value="Unassembled WGS sequence"/>
</dbReference>
<accession>A0A5S5C220</accession>
<dbReference type="PANTHER" id="PTHR47478">
    <property type="match status" value="1"/>
</dbReference>
<evidence type="ECO:0000313" key="1">
    <source>
        <dbReference type="EMBL" id="TYP73471.1"/>
    </source>
</evidence>
<dbReference type="Gene3D" id="3.40.50.1000">
    <property type="entry name" value="HAD superfamily/HAD-like"/>
    <property type="match status" value="1"/>
</dbReference>
<dbReference type="GO" id="GO:0008253">
    <property type="term" value="F:5'-nucleotidase activity"/>
    <property type="evidence" value="ECO:0007669"/>
    <property type="project" value="InterPro"/>
</dbReference>
<gene>
    <name evidence="1" type="ORF">BD809_10558</name>
</gene>